<reference evidence="2" key="1">
    <citation type="journal article" date="2002" name="Nature">
        <title>The genome sequence and structure of rice chromosome 1.</title>
        <authorList>
            <person name="Sasaki T."/>
            <person name="Matsumoto T."/>
            <person name="Yamamoto K."/>
            <person name="Sakata K."/>
            <person name="Baba T."/>
            <person name="Katayose Y."/>
            <person name="Wu J."/>
            <person name="Niimura Y."/>
            <person name="Cheng Z."/>
            <person name="Nagamura Y."/>
            <person name="Antonio B.A."/>
            <person name="Kanamori H."/>
            <person name="Hosokawa S."/>
            <person name="Masukawa M."/>
            <person name="Arikawa K."/>
            <person name="Chiden Y."/>
            <person name="Hayashi M."/>
            <person name="Okamoto M."/>
            <person name="Ando T."/>
            <person name="Aoki H."/>
            <person name="Arita K."/>
            <person name="Hamada M."/>
            <person name="Harada C."/>
            <person name="Hijishita S."/>
            <person name="Honda M."/>
            <person name="Ichikawa Y."/>
            <person name="Idonuma A."/>
            <person name="Iijima M."/>
            <person name="Ikeda M."/>
            <person name="Ikeno M."/>
            <person name="Itoh S."/>
            <person name="Itoh T."/>
            <person name="Itoh Y."/>
            <person name="Itoh Y."/>
            <person name="Iwabuchi A."/>
            <person name="Kamiya K."/>
            <person name="Karasawa W."/>
            <person name="Katagiri S."/>
            <person name="Kikuta A."/>
            <person name="Kobayashi N."/>
            <person name="Kono I."/>
            <person name="Machita K."/>
            <person name="Maehara T."/>
            <person name="Mizuno H."/>
            <person name="Mizubayashi T."/>
            <person name="Mukai Y."/>
            <person name="Nagasaki H."/>
            <person name="Nakashima M."/>
            <person name="Nakama Y."/>
            <person name="Nakamichi Y."/>
            <person name="Nakamura M."/>
            <person name="Namiki N."/>
            <person name="Negishi M."/>
            <person name="Ohta I."/>
            <person name="Ono N."/>
            <person name="Saji S."/>
            <person name="Sakai K."/>
            <person name="Shibata M."/>
            <person name="Shimokawa T."/>
            <person name="Shomura A."/>
            <person name="Song J."/>
            <person name="Takazaki Y."/>
            <person name="Terasawa K."/>
            <person name="Tsuji K."/>
            <person name="Waki K."/>
            <person name="Yamagata H."/>
            <person name="Yamane H."/>
            <person name="Yoshiki S."/>
            <person name="Yoshihara R."/>
            <person name="Yukawa K."/>
            <person name="Zhong H."/>
            <person name="Iwama H."/>
            <person name="Endo T."/>
            <person name="Ito H."/>
            <person name="Hahn J.H."/>
            <person name="Kim H.I."/>
            <person name="Eun M.Y."/>
            <person name="Yano M."/>
            <person name="Jiang J."/>
            <person name="Gojobori T."/>
        </authorList>
    </citation>
    <scope>NUCLEOTIDE SEQUENCE [LARGE SCALE GENOMIC DNA]</scope>
</reference>
<evidence type="ECO:0000256" key="1">
    <source>
        <dbReference type="SAM" id="MobiDB-lite"/>
    </source>
</evidence>
<accession>Q9FU18</accession>
<dbReference type="EMBL" id="AP002746">
    <property type="protein sequence ID" value="BAB12703.1"/>
    <property type="molecule type" value="Genomic_DNA"/>
</dbReference>
<evidence type="ECO:0000313" key="2">
    <source>
        <dbReference type="EMBL" id="BAB12703.1"/>
    </source>
</evidence>
<feature type="region of interest" description="Disordered" evidence="1">
    <location>
        <begin position="75"/>
        <end position="97"/>
    </location>
</feature>
<name>Q9FU18_ORYSJ</name>
<sequence length="181" mass="20518">MDGPYAVAKSPRQPDYQRFAQSWFRCFELMDEKRPGVFRLAPQGGGLDDLDSTKILSGRRKKPLKLADSPVNNVLSAHRPGQIDRSKSLSANSPRTYARSKCRTPVRSIELLFLHTRRRRSNGGVQRRGIDRSIDGDLTCPAHRSIDRCTRLAISQVDLRRQFVSNAKLPIKMQLDRSISS</sequence>
<dbReference type="Proteomes" id="UP000817658">
    <property type="component" value="Chromosome 1"/>
</dbReference>
<organism evidence="2">
    <name type="scientific">Oryza sativa subsp. japonica</name>
    <name type="common">Rice</name>
    <dbReference type="NCBI Taxonomy" id="39947"/>
    <lineage>
        <taxon>Eukaryota</taxon>
        <taxon>Viridiplantae</taxon>
        <taxon>Streptophyta</taxon>
        <taxon>Embryophyta</taxon>
        <taxon>Tracheophyta</taxon>
        <taxon>Spermatophyta</taxon>
        <taxon>Magnoliopsida</taxon>
        <taxon>Liliopsida</taxon>
        <taxon>Poales</taxon>
        <taxon>Poaceae</taxon>
        <taxon>BOP clade</taxon>
        <taxon>Oryzoideae</taxon>
        <taxon>Oryzeae</taxon>
        <taxon>Oryzinae</taxon>
        <taxon>Oryza</taxon>
        <taxon>Oryza sativa</taxon>
    </lineage>
</organism>
<protein>
    <submittedName>
        <fullName evidence="2">Uncharacterized protein</fullName>
    </submittedName>
</protein>
<gene>
    <name evidence="2" type="primary">P0671B11.28</name>
</gene>
<proteinExistence type="predicted"/>
<dbReference type="AlphaFoldDB" id="Q9FU18"/>